<dbReference type="SUPFAM" id="SSF49478">
    <property type="entry name" value="Cna protein B-type domain"/>
    <property type="match status" value="1"/>
</dbReference>
<evidence type="ECO:0008006" key="3">
    <source>
        <dbReference type="Google" id="ProtNLM"/>
    </source>
</evidence>
<sequence>MLRSILGTILVVMTTGCGGGVEAKPLPKTVPVSGVVTLNGQPLASATVTFIPDGQTKGIECQGTTDESGQYTLKQQHGTEGAPPGNYKVVVSRLLRGDGTPLPKEGAGAGGIATETLSRRYSDVTKTKLTAVVPQEGGEFKFDLKSKK</sequence>
<name>A0A517WTD5_9PLAN</name>
<organism evidence="1 2">
    <name type="scientific">Gimesia aquarii</name>
    <dbReference type="NCBI Taxonomy" id="2527964"/>
    <lineage>
        <taxon>Bacteria</taxon>
        <taxon>Pseudomonadati</taxon>
        <taxon>Planctomycetota</taxon>
        <taxon>Planctomycetia</taxon>
        <taxon>Planctomycetales</taxon>
        <taxon>Planctomycetaceae</taxon>
        <taxon>Gimesia</taxon>
    </lineage>
</organism>
<proteinExistence type="predicted"/>
<dbReference type="AlphaFoldDB" id="A0A517WTD5"/>
<evidence type="ECO:0000313" key="1">
    <source>
        <dbReference type="EMBL" id="QDU08521.1"/>
    </source>
</evidence>
<dbReference type="RefSeq" id="WP_145173326.1">
    <property type="nucleotide sequence ID" value="NZ_CP037422.1"/>
</dbReference>
<protein>
    <recommendedName>
        <fullName evidence="3">Carboxypeptidase regulatory-like domain-containing protein</fullName>
    </recommendedName>
</protein>
<accession>A0A517WTD5</accession>
<gene>
    <name evidence="1" type="ORF">V202x_18900</name>
</gene>
<evidence type="ECO:0000313" key="2">
    <source>
        <dbReference type="Proteomes" id="UP000318384"/>
    </source>
</evidence>
<dbReference type="OrthoDB" id="287810at2"/>
<dbReference type="Proteomes" id="UP000318384">
    <property type="component" value="Chromosome"/>
</dbReference>
<dbReference type="PROSITE" id="PS51257">
    <property type="entry name" value="PROKAR_LIPOPROTEIN"/>
    <property type="match status" value="1"/>
</dbReference>
<keyword evidence="2" id="KW-1185">Reference proteome</keyword>
<reference evidence="1 2" key="1">
    <citation type="submission" date="2019-03" db="EMBL/GenBank/DDBJ databases">
        <title>Deep-cultivation of Planctomycetes and their phenomic and genomic characterization uncovers novel biology.</title>
        <authorList>
            <person name="Wiegand S."/>
            <person name="Jogler M."/>
            <person name="Boedeker C."/>
            <person name="Pinto D."/>
            <person name="Vollmers J."/>
            <person name="Rivas-Marin E."/>
            <person name="Kohn T."/>
            <person name="Peeters S.H."/>
            <person name="Heuer A."/>
            <person name="Rast P."/>
            <person name="Oberbeckmann S."/>
            <person name="Bunk B."/>
            <person name="Jeske O."/>
            <person name="Meyerdierks A."/>
            <person name="Storesund J.E."/>
            <person name="Kallscheuer N."/>
            <person name="Luecker S."/>
            <person name="Lage O.M."/>
            <person name="Pohl T."/>
            <person name="Merkel B.J."/>
            <person name="Hornburger P."/>
            <person name="Mueller R.-W."/>
            <person name="Bruemmer F."/>
            <person name="Labrenz M."/>
            <person name="Spormann A.M."/>
            <person name="Op den Camp H."/>
            <person name="Overmann J."/>
            <person name="Amann R."/>
            <person name="Jetten M.S.M."/>
            <person name="Mascher T."/>
            <person name="Medema M.H."/>
            <person name="Devos D.P."/>
            <person name="Kaster A.-K."/>
            <person name="Ovreas L."/>
            <person name="Rohde M."/>
            <person name="Galperin M.Y."/>
            <person name="Jogler C."/>
        </authorList>
    </citation>
    <scope>NUCLEOTIDE SEQUENCE [LARGE SCALE GENOMIC DNA]</scope>
    <source>
        <strain evidence="1 2">V202</strain>
    </source>
</reference>
<dbReference type="EMBL" id="CP037422">
    <property type="protein sequence ID" value="QDU08521.1"/>
    <property type="molecule type" value="Genomic_DNA"/>
</dbReference>
<dbReference type="Gene3D" id="2.60.40.1120">
    <property type="entry name" value="Carboxypeptidase-like, regulatory domain"/>
    <property type="match status" value="1"/>
</dbReference>